<keyword evidence="3" id="KW-1185">Reference proteome</keyword>
<reference evidence="3" key="1">
    <citation type="submission" date="2011-07" db="EMBL/GenBank/DDBJ databases">
        <authorList>
            <consortium name="Caenorhabditis brenneri Sequencing and Analysis Consortium"/>
            <person name="Wilson R.K."/>
        </authorList>
    </citation>
    <scope>NUCLEOTIDE SEQUENCE [LARGE SCALE GENOMIC DNA]</scope>
    <source>
        <strain evidence="3">PB2801</strain>
    </source>
</reference>
<evidence type="ECO:0000313" key="3">
    <source>
        <dbReference type="Proteomes" id="UP000008068"/>
    </source>
</evidence>
<dbReference type="InParanoid" id="G0NGE3"/>
<sequence length="62" mass="7184">MKFTGILFYFIYAVTVVASFTCSYRLCQLVDWFLDKFCLPAIDECSDFEVVEAKKQLIISDV</sequence>
<gene>
    <name evidence="2" type="ORF">CAEBREN_03461</name>
</gene>
<dbReference type="AlphaFoldDB" id="G0NGE3"/>
<protein>
    <submittedName>
        <fullName evidence="2">Uncharacterized protein</fullName>
    </submittedName>
</protein>
<dbReference type="Proteomes" id="UP000008068">
    <property type="component" value="Unassembled WGS sequence"/>
</dbReference>
<organism evidence="3">
    <name type="scientific">Caenorhabditis brenneri</name>
    <name type="common">Nematode worm</name>
    <dbReference type="NCBI Taxonomy" id="135651"/>
    <lineage>
        <taxon>Eukaryota</taxon>
        <taxon>Metazoa</taxon>
        <taxon>Ecdysozoa</taxon>
        <taxon>Nematoda</taxon>
        <taxon>Chromadorea</taxon>
        <taxon>Rhabditida</taxon>
        <taxon>Rhabditina</taxon>
        <taxon>Rhabditomorpha</taxon>
        <taxon>Rhabditoidea</taxon>
        <taxon>Rhabditidae</taxon>
        <taxon>Peloderinae</taxon>
        <taxon>Caenorhabditis</taxon>
    </lineage>
</organism>
<evidence type="ECO:0000313" key="2">
    <source>
        <dbReference type="EMBL" id="EGT59990.1"/>
    </source>
</evidence>
<dbReference type="HOGENOM" id="CLU_2906161_0_0_1"/>
<proteinExistence type="predicted"/>
<keyword evidence="1" id="KW-1133">Transmembrane helix</keyword>
<evidence type="ECO:0000256" key="1">
    <source>
        <dbReference type="SAM" id="Phobius"/>
    </source>
</evidence>
<dbReference type="EMBL" id="GL379879">
    <property type="protein sequence ID" value="EGT59990.1"/>
    <property type="molecule type" value="Genomic_DNA"/>
</dbReference>
<keyword evidence="1" id="KW-0472">Membrane</keyword>
<accession>G0NGE3</accession>
<keyword evidence="1" id="KW-0812">Transmembrane</keyword>
<name>G0NGE3_CAEBE</name>
<feature type="transmembrane region" description="Helical" evidence="1">
    <location>
        <begin position="6"/>
        <end position="27"/>
    </location>
</feature>